<protein>
    <recommendedName>
        <fullName evidence="2">SAC3/GANP/THP3 conserved domain-containing protein</fullName>
    </recommendedName>
</protein>
<reference evidence="4" key="1">
    <citation type="journal article" date="2018" name="Nat. Microbiol.">
        <title>Leveraging single-cell genomics to expand the fungal tree of life.</title>
        <authorList>
            <person name="Ahrendt S.R."/>
            <person name="Quandt C.A."/>
            <person name="Ciobanu D."/>
            <person name="Clum A."/>
            <person name="Salamov A."/>
            <person name="Andreopoulos B."/>
            <person name="Cheng J.F."/>
            <person name="Woyke T."/>
            <person name="Pelin A."/>
            <person name="Henrissat B."/>
            <person name="Reynolds N.K."/>
            <person name="Benny G.L."/>
            <person name="Smith M.E."/>
            <person name="James T.Y."/>
            <person name="Grigoriev I.V."/>
        </authorList>
    </citation>
    <scope>NUCLEOTIDE SEQUENCE [LARGE SCALE GENOMIC DNA]</scope>
    <source>
        <strain evidence="4">Baker2002</strain>
    </source>
</reference>
<name>A0A4P9ZJF7_9ASCO</name>
<dbReference type="Pfam" id="PF03399">
    <property type="entry name" value="SAC3_GANP"/>
    <property type="match status" value="1"/>
</dbReference>
<evidence type="ECO:0000313" key="3">
    <source>
        <dbReference type="EMBL" id="RKP32531.1"/>
    </source>
</evidence>
<dbReference type="Proteomes" id="UP000268321">
    <property type="component" value="Unassembled WGS sequence"/>
</dbReference>
<dbReference type="GO" id="GO:0005634">
    <property type="term" value="C:nucleus"/>
    <property type="evidence" value="ECO:0007669"/>
    <property type="project" value="TreeGrafter"/>
</dbReference>
<dbReference type="InterPro" id="IPR045107">
    <property type="entry name" value="SAC3/GANP/THP3"/>
</dbReference>
<feature type="domain" description="SAC3/GANP/THP3 conserved" evidence="2">
    <location>
        <begin position="157"/>
        <end position="398"/>
    </location>
</feature>
<dbReference type="AlphaFoldDB" id="A0A4P9ZJF7"/>
<dbReference type="PANTHER" id="PTHR12436">
    <property type="entry name" value="80 KDA MCM3-ASSOCIATED PROTEIN"/>
    <property type="match status" value="1"/>
</dbReference>
<organism evidence="3 4">
    <name type="scientific">Metschnikowia bicuspidata</name>
    <dbReference type="NCBI Taxonomy" id="27322"/>
    <lineage>
        <taxon>Eukaryota</taxon>
        <taxon>Fungi</taxon>
        <taxon>Dikarya</taxon>
        <taxon>Ascomycota</taxon>
        <taxon>Saccharomycotina</taxon>
        <taxon>Pichiomycetes</taxon>
        <taxon>Metschnikowiaceae</taxon>
        <taxon>Metschnikowia</taxon>
    </lineage>
</organism>
<dbReference type="InterPro" id="IPR005062">
    <property type="entry name" value="SAC3/GANP/THP3_conserved"/>
</dbReference>
<sequence length="434" mass="50078">MKTYNEVTPTDLGQKRRKTTPPASAPDQLQTQWPPSLLQFVNRSFARAESLSEHDKAQFHQQIQHLIYIAAKEHKVWSNDWTAQRLPIFDSSVPLALVQDTSNAGHTSAGAGHKRFDSAERKSQRSVRFAKQEVRAAPKVQLDPHVPIVGTLKALEKRYLRLTSAPDTSTVRPQCVLEKCLDYVVHKYRTCGKHYIYINDQLKAIRQDLTVQHIKNDFAMRVYETHGRIAMENGDLGEFNQCLSQLRYLYSLHRDPAFYKHTYEFQCYRVLYFLITGNKAGVNTIHLELLDRDAATDPLLLPEKYRVHRECLYKAIELLRYSIEGNYHQNFSAYKWYKRQKSVPCAFLLFDRFMATKERLLAMNTMSKAYKTVPVSLIESELGFCDAEFETFCRDFGLAAFLHDHSFDCGSARATLQAAVYKGQFKKVDTKGQI</sequence>
<dbReference type="Gene3D" id="1.25.40.990">
    <property type="match status" value="1"/>
</dbReference>
<accession>A0A4P9ZJF7</accession>
<keyword evidence="4" id="KW-1185">Reference proteome</keyword>
<feature type="region of interest" description="Disordered" evidence="1">
    <location>
        <begin position="103"/>
        <end position="123"/>
    </location>
</feature>
<dbReference type="OrthoDB" id="199574at2759"/>
<evidence type="ECO:0000256" key="1">
    <source>
        <dbReference type="SAM" id="MobiDB-lite"/>
    </source>
</evidence>
<gene>
    <name evidence="3" type="ORF">METBISCDRAFT_12051</name>
</gene>
<dbReference type="PANTHER" id="PTHR12436:SF4">
    <property type="entry name" value="LEUKOCYTE RECEPTOR CLUSTER MEMBER 8"/>
    <property type="match status" value="1"/>
</dbReference>
<proteinExistence type="predicted"/>
<feature type="region of interest" description="Disordered" evidence="1">
    <location>
        <begin position="1"/>
        <end position="33"/>
    </location>
</feature>
<evidence type="ECO:0000313" key="4">
    <source>
        <dbReference type="Proteomes" id="UP000268321"/>
    </source>
</evidence>
<dbReference type="EMBL" id="ML004431">
    <property type="protein sequence ID" value="RKP32531.1"/>
    <property type="molecule type" value="Genomic_DNA"/>
</dbReference>
<evidence type="ECO:0000259" key="2">
    <source>
        <dbReference type="Pfam" id="PF03399"/>
    </source>
</evidence>
<feature type="compositionally biased region" description="Basic and acidic residues" evidence="1">
    <location>
        <begin position="114"/>
        <end position="123"/>
    </location>
</feature>